<sequence length="262" mass="31257">MKNFLLYITPRKNWWDKYERNLAQLVKIQIDNSIDLGWKREDIILVTNFDYEYNGVKARIIDDSHYCEHWNKSSKVSVIISLLKDGTVKPGELWWFHDFDAFQVHPITEEEINNQMGYAVVGFTDYGWFKKWNTGSIFFKKNSVKVFEWLRNELYKLQTDEERALVSLTNKNYQNIDGYIKRLNVTYNFPGCLSGERHLNITVPMATKPIKVLHFHPEYKYWGKYINFLHVMCGQNRLNLDLVGNRLLKHFKKHLPKLCPKK</sequence>
<evidence type="ECO:0008006" key="2">
    <source>
        <dbReference type="Google" id="ProtNLM"/>
    </source>
</evidence>
<dbReference type="SUPFAM" id="SSF53448">
    <property type="entry name" value="Nucleotide-diphospho-sugar transferases"/>
    <property type="match status" value="1"/>
</dbReference>
<accession>A0A6M3IR61</accession>
<evidence type="ECO:0000313" key="1">
    <source>
        <dbReference type="EMBL" id="QJA59738.1"/>
    </source>
</evidence>
<dbReference type="AlphaFoldDB" id="A0A6M3IR61"/>
<name>A0A6M3IR61_9ZZZZ</name>
<protein>
    <recommendedName>
        <fullName evidence="2">Glycosyltransferase</fullName>
    </recommendedName>
</protein>
<reference evidence="1" key="1">
    <citation type="submission" date="2020-03" db="EMBL/GenBank/DDBJ databases">
        <title>The deep terrestrial virosphere.</title>
        <authorList>
            <person name="Holmfeldt K."/>
            <person name="Nilsson E."/>
            <person name="Simone D."/>
            <person name="Lopez-Fernandez M."/>
            <person name="Wu X."/>
            <person name="de Brujin I."/>
            <person name="Lundin D."/>
            <person name="Andersson A."/>
            <person name="Bertilsson S."/>
            <person name="Dopson M."/>
        </authorList>
    </citation>
    <scope>NUCLEOTIDE SEQUENCE</scope>
    <source>
        <strain evidence="1">MM415B01237</strain>
    </source>
</reference>
<organism evidence="1">
    <name type="scientific">viral metagenome</name>
    <dbReference type="NCBI Taxonomy" id="1070528"/>
    <lineage>
        <taxon>unclassified sequences</taxon>
        <taxon>metagenomes</taxon>
        <taxon>organismal metagenomes</taxon>
    </lineage>
</organism>
<dbReference type="InterPro" id="IPR029044">
    <property type="entry name" value="Nucleotide-diphossugar_trans"/>
</dbReference>
<dbReference type="EMBL" id="MT141382">
    <property type="protein sequence ID" value="QJA59738.1"/>
    <property type="molecule type" value="Genomic_DNA"/>
</dbReference>
<gene>
    <name evidence="1" type="ORF">MM415B01237_0014</name>
</gene>
<proteinExistence type="predicted"/>